<dbReference type="SUPFAM" id="SSF52266">
    <property type="entry name" value="SGNH hydrolase"/>
    <property type="match status" value="1"/>
</dbReference>
<dbReference type="STRING" id="136037.A0A067R7P1"/>
<name>A0A067R7P1_ZOONE</name>
<dbReference type="InterPro" id="IPR036514">
    <property type="entry name" value="SGNH_hydro_sf"/>
</dbReference>
<accession>A0A067R7P1</accession>
<dbReference type="AlphaFoldDB" id="A0A067R7P1"/>
<keyword evidence="2" id="KW-1185">Reference proteome</keyword>
<dbReference type="Proteomes" id="UP000027135">
    <property type="component" value="Unassembled WGS sequence"/>
</dbReference>
<dbReference type="EMBL" id="KK852651">
    <property type="protein sequence ID" value="KDR19419.1"/>
    <property type="molecule type" value="Genomic_DNA"/>
</dbReference>
<evidence type="ECO:0000313" key="1">
    <source>
        <dbReference type="EMBL" id="KDR19419.1"/>
    </source>
</evidence>
<protein>
    <submittedName>
        <fullName evidence="1">Uncharacterized protein</fullName>
    </submittedName>
</protein>
<evidence type="ECO:0000313" key="2">
    <source>
        <dbReference type="Proteomes" id="UP000027135"/>
    </source>
</evidence>
<sequence length="173" mass="19150">MLNENLGNKFDIVSIFKPNAPLANVIEDLGKLGKGLTKQDHILIVGGPGNSLDRNKKYSIEKDVDFIAKRTTNTNVGLVNLFSRHDRPWMNERVRRVNLRLDRALMGRDTSHIGVIDTASLVRGDYTTHGLHLNSLGKKRLTHLIAGRICGGHVSSVSNIPVITHVRTSPFLA</sequence>
<gene>
    <name evidence="1" type="ORF">L798_06193</name>
</gene>
<reference evidence="1 2" key="1">
    <citation type="journal article" date="2014" name="Nat. Commun.">
        <title>Molecular traces of alternative social organization in a termite genome.</title>
        <authorList>
            <person name="Terrapon N."/>
            <person name="Li C."/>
            <person name="Robertson H.M."/>
            <person name="Ji L."/>
            <person name="Meng X."/>
            <person name="Booth W."/>
            <person name="Chen Z."/>
            <person name="Childers C.P."/>
            <person name="Glastad K.M."/>
            <person name="Gokhale K."/>
            <person name="Gowin J."/>
            <person name="Gronenberg W."/>
            <person name="Hermansen R.A."/>
            <person name="Hu H."/>
            <person name="Hunt B.G."/>
            <person name="Huylmans A.K."/>
            <person name="Khalil S.M."/>
            <person name="Mitchell R.D."/>
            <person name="Munoz-Torres M.C."/>
            <person name="Mustard J.A."/>
            <person name="Pan H."/>
            <person name="Reese J.T."/>
            <person name="Scharf M.E."/>
            <person name="Sun F."/>
            <person name="Vogel H."/>
            <person name="Xiao J."/>
            <person name="Yang W."/>
            <person name="Yang Z."/>
            <person name="Yang Z."/>
            <person name="Zhou J."/>
            <person name="Zhu J."/>
            <person name="Brent C.S."/>
            <person name="Elsik C.G."/>
            <person name="Goodisman M.A."/>
            <person name="Liberles D.A."/>
            <person name="Roe R.M."/>
            <person name="Vargo E.L."/>
            <person name="Vilcinskas A."/>
            <person name="Wang J."/>
            <person name="Bornberg-Bauer E."/>
            <person name="Korb J."/>
            <person name="Zhang G."/>
            <person name="Liebig J."/>
        </authorList>
    </citation>
    <scope>NUCLEOTIDE SEQUENCE [LARGE SCALE GENOMIC DNA]</scope>
    <source>
        <tissue evidence="1">Whole organism</tissue>
    </source>
</reference>
<proteinExistence type="predicted"/>
<organism evidence="1 2">
    <name type="scientific">Zootermopsis nevadensis</name>
    <name type="common">Dampwood termite</name>
    <dbReference type="NCBI Taxonomy" id="136037"/>
    <lineage>
        <taxon>Eukaryota</taxon>
        <taxon>Metazoa</taxon>
        <taxon>Ecdysozoa</taxon>
        <taxon>Arthropoda</taxon>
        <taxon>Hexapoda</taxon>
        <taxon>Insecta</taxon>
        <taxon>Pterygota</taxon>
        <taxon>Neoptera</taxon>
        <taxon>Polyneoptera</taxon>
        <taxon>Dictyoptera</taxon>
        <taxon>Blattodea</taxon>
        <taxon>Blattoidea</taxon>
        <taxon>Termitoidae</taxon>
        <taxon>Termopsidae</taxon>
        <taxon>Zootermopsis</taxon>
    </lineage>
</organism>
<dbReference type="InParanoid" id="A0A067R7P1"/>
<dbReference type="Gene3D" id="3.40.50.1110">
    <property type="entry name" value="SGNH hydrolase"/>
    <property type="match status" value="1"/>
</dbReference>